<dbReference type="Proteomes" id="UP000095349">
    <property type="component" value="Chromosome"/>
</dbReference>
<evidence type="ECO:0000256" key="1">
    <source>
        <dbReference type="ARBA" id="ARBA00001933"/>
    </source>
</evidence>
<comment type="cofactor">
    <cofactor evidence="1">
        <name>pyridoxal 5'-phosphate</name>
        <dbReference type="ChEBI" id="CHEBI:597326"/>
    </cofactor>
</comment>
<protein>
    <submittedName>
        <fullName evidence="8">UDP-4-amino-4-deoxy-L-arabinose--oxoglutarate aminotransferase</fullName>
        <ecNumber evidence="8">2.6.1.87</ecNumber>
    </submittedName>
</protein>
<gene>
    <name evidence="8" type="primary">arnB</name>
    <name evidence="8" type="ORF">A4G23_00420</name>
</gene>
<evidence type="ECO:0000256" key="2">
    <source>
        <dbReference type="ARBA" id="ARBA00022576"/>
    </source>
</evidence>
<dbReference type="Pfam" id="PF01041">
    <property type="entry name" value="DegT_DnrJ_EryC1"/>
    <property type="match status" value="1"/>
</dbReference>
<feature type="modified residue" description="N6-(pyridoxal phosphate)lysine" evidence="7">
    <location>
        <position position="193"/>
    </location>
</feature>
<dbReference type="EC" id="2.6.1.87" evidence="8"/>
<dbReference type="InterPro" id="IPR000653">
    <property type="entry name" value="DegT/StrS_aminotransferase"/>
</dbReference>
<sequence>MPEREIPLPTVLEPAGRTLGEEERAAVLRVLDSGVLCSAFGGEARALEAEMARLYGRPHAVACSSGTAALHLAVAACGVGPGDEVVTTPISDFGTVAPVLAQGARPVFADVRAGDGNLDPEAVAAAITPRTRAVVAVHLFGGAADAARLREVCDRHGLPLVEDCAQAWLGEDASGRRLGTVGDIACFSLQQFKHVTAGDGGLAVADDPELARRMRLFMDKGWDRSEGRIHREMGLNYRMPELVAAVARAQLAKVEGVARARRASAALLLAALDGLDGVALAGDPAGHAWWMFPLLVGENGRWARELAAEGVPALPGYLERPLYANPAVPGGRAGLCPRAEELIGRTLLALPWNEAYGEEHVDRIAGALRRAHRRAAAG</sequence>
<dbReference type="GO" id="GO:0099620">
    <property type="term" value="F:UDP-4-amino-4-deoxy-L-arabinose aminotransferase"/>
    <property type="evidence" value="ECO:0007669"/>
    <property type="project" value="UniProtKB-EC"/>
</dbReference>
<dbReference type="SUPFAM" id="SSF53383">
    <property type="entry name" value="PLP-dependent transferases"/>
    <property type="match status" value="1"/>
</dbReference>
<dbReference type="GO" id="GO:0000271">
    <property type="term" value="P:polysaccharide biosynthetic process"/>
    <property type="evidence" value="ECO:0007669"/>
    <property type="project" value="TreeGrafter"/>
</dbReference>
<name>A0A1D8FWP6_9ACTN</name>
<dbReference type="InterPro" id="IPR015422">
    <property type="entry name" value="PyrdxlP-dep_Trfase_small"/>
</dbReference>
<reference evidence="8 9" key="1">
    <citation type="submission" date="2016-09" db="EMBL/GenBank/DDBJ databases">
        <title>Streptomyces rubrolavendulae MJM4426 Genome sequencing and assembly.</title>
        <authorList>
            <person name="Kim J.-G."/>
        </authorList>
    </citation>
    <scope>NUCLEOTIDE SEQUENCE [LARGE SCALE GENOMIC DNA]</scope>
    <source>
        <strain evidence="8 9">MJM4426</strain>
    </source>
</reference>
<evidence type="ECO:0000256" key="4">
    <source>
        <dbReference type="ARBA" id="ARBA00022898"/>
    </source>
</evidence>
<dbReference type="CDD" id="cd00616">
    <property type="entry name" value="AHBA_syn"/>
    <property type="match status" value="1"/>
</dbReference>
<keyword evidence="2 8" id="KW-0032">Aminotransferase</keyword>
<feature type="active site" description="Proton acceptor" evidence="6">
    <location>
        <position position="193"/>
    </location>
</feature>
<dbReference type="Gene3D" id="3.40.640.10">
    <property type="entry name" value="Type I PLP-dependent aspartate aminotransferase-like (Major domain)"/>
    <property type="match status" value="1"/>
</dbReference>
<dbReference type="PANTHER" id="PTHR30244">
    <property type="entry name" value="TRANSAMINASE"/>
    <property type="match status" value="1"/>
</dbReference>
<dbReference type="PIRSF" id="PIRSF000390">
    <property type="entry name" value="PLP_StrS"/>
    <property type="match status" value="1"/>
</dbReference>
<keyword evidence="3 8" id="KW-0808">Transferase</keyword>
<accession>A0A1D8FWP6</accession>
<evidence type="ECO:0000256" key="7">
    <source>
        <dbReference type="PIRSR" id="PIRSR000390-2"/>
    </source>
</evidence>
<keyword evidence="4 7" id="KW-0663">Pyridoxal phosphate</keyword>
<dbReference type="RefSeq" id="WP_203232976.1">
    <property type="nucleotide sequence ID" value="NZ_CP017316.1"/>
</dbReference>
<dbReference type="EMBL" id="CP017316">
    <property type="protein sequence ID" value="AOT57630.1"/>
    <property type="molecule type" value="Genomic_DNA"/>
</dbReference>
<evidence type="ECO:0000313" key="9">
    <source>
        <dbReference type="Proteomes" id="UP000095349"/>
    </source>
</evidence>
<dbReference type="GO" id="GO:0030170">
    <property type="term" value="F:pyridoxal phosphate binding"/>
    <property type="evidence" value="ECO:0007669"/>
    <property type="project" value="TreeGrafter"/>
</dbReference>
<dbReference type="STRING" id="285473.A4G23_00420"/>
<dbReference type="AlphaFoldDB" id="A0A1D8FWP6"/>
<evidence type="ECO:0000256" key="6">
    <source>
        <dbReference type="PIRSR" id="PIRSR000390-1"/>
    </source>
</evidence>
<dbReference type="PANTHER" id="PTHR30244:SF34">
    <property type="entry name" value="DTDP-4-AMINO-4,6-DIDEOXYGALACTOSE TRANSAMINASE"/>
    <property type="match status" value="1"/>
</dbReference>
<organism evidence="8 9">
    <name type="scientific">Streptomyces rubrolavendulae</name>
    <dbReference type="NCBI Taxonomy" id="285473"/>
    <lineage>
        <taxon>Bacteria</taxon>
        <taxon>Bacillati</taxon>
        <taxon>Actinomycetota</taxon>
        <taxon>Actinomycetes</taxon>
        <taxon>Kitasatosporales</taxon>
        <taxon>Streptomycetaceae</taxon>
        <taxon>Streptomyces</taxon>
    </lineage>
</organism>
<dbReference type="Gene3D" id="3.90.1150.10">
    <property type="entry name" value="Aspartate Aminotransferase, domain 1"/>
    <property type="match status" value="1"/>
</dbReference>
<dbReference type="InterPro" id="IPR015424">
    <property type="entry name" value="PyrdxlP-dep_Trfase"/>
</dbReference>
<evidence type="ECO:0000313" key="8">
    <source>
        <dbReference type="EMBL" id="AOT57630.1"/>
    </source>
</evidence>
<dbReference type="InterPro" id="IPR015421">
    <property type="entry name" value="PyrdxlP-dep_Trfase_major"/>
</dbReference>
<dbReference type="KEGG" id="srn:A4G23_00420"/>
<evidence type="ECO:0000256" key="3">
    <source>
        <dbReference type="ARBA" id="ARBA00022679"/>
    </source>
</evidence>
<keyword evidence="9" id="KW-1185">Reference proteome</keyword>
<evidence type="ECO:0000256" key="5">
    <source>
        <dbReference type="ARBA" id="ARBA00038398"/>
    </source>
</evidence>
<proteinExistence type="inferred from homology"/>
<comment type="similarity">
    <text evidence="5">Belongs to the DegT/DnrJ/EryC1 family. L-glutamine:2-deoxy-scyllo-inosose/scyllo-inosose aminotransferase subfamily.</text>
</comment>
<dbReference type="PATRIC" id="fig|285473.5.peg.458"/>